<reference evidence="1" key="1">
    <citation type="submission" date="2014-09" db="EMBL/GenBank/DDBJ databases">
        <authorList>
            <person name="Magalhaes I.L.F."/>
            <person name="Oliveira U."/>
            <person name="Santos F.R."/>
            <person name="Vidigal T.H.D.A."/>
            <person name="Brescovit A.D."/>
            <person name="Santos A.J."/>
        </authorList>
    </citation>
    <scope>NUCLEOTIDE SEQUENCE</scope>
    <source>
        <tissue evidence="1">Shoot tissue taken approximately 20 cm above the soil surface</tissue>
    </source>
</reference>
<accession>A0A0A8YDT2</accession>
<reference evidence="1" key="2">
    <citation type="journal article" date="2015" name="Data Brief">
        <title>Shoot transcriptome of the giant reed, Arundo donax.</title>
        <authorList>
            <person name="Barrero R.A."/>
            <person name="Guerrero F.D."/>
            <person name="Moolhuijzen P."/>
            <person name="Goolsby J.A."/>
            <person name="Tidwell J."/>
            <person name="Bellgard S.E."/>
            <person name="Bellgard M.I."/>
        </authorList>
    </citation>
    <scope>NUCLEOTIDE SEQUENCE</scope>
    <source>
        <tissue evidence="1">Shoot tissue taken approximately 20 cm above the soil surface</tissue>
    </source>
</reference>
<sequence>MTTTGVNCHCIYLVPVRIAICLS</sequence>
<proteinExistence type="predicted"/>
<name>A0A0A8YDT2_ARUDO</name>
<protein>
    <submittedName>
        <fullName evidence="1">Uncharacterized protein</fullName>
    </submittedName>
</protein>
<dbReference type="EMBL" id="GBRH01276628">
    <property type="protein sequence ID" value="JAD21267.1"/>
    <property type="molecule type" value="Transcribed_RNA"/>
</dbReference>
<organism evidence="1">
    <name type="scientific">Arundo donax</name>
    <name type="common">Giant reed</name>
    <name type="synonym">Donax arundinaceus</name>
    <dbReference type="NCBI Taxonomy" id="35708"/>
    <lineage>
        <taxon>Eukaryota</taxon>
        <taxon>Viridiplantae</taxon>
        <taxon>Streptophyta</taxon>
        <taxon>Embryophyta</taxon>
        <taxon>Tracheophyta</taxon>
        <taxon>Spermatophyta</taxon>
        <taxon>Magnoliopsida</taxon>
        <taxon>Liliopsida</taxon>
        <taxon>Poales</taxon>
        <taxon>Poaceae</taxon>
        <taxon>PACMAD clade</taxon>
        <taxon>Arundinoideae</taxon>
        <taxon>Arundineae</taxon>
        <taxon>Arundo</taxon>
    </lineage>
</organism>
<evidence type="ECO:0000313" key="1">
    <source>
        <dbReference type="EMBL" id="JAD21267.1"/>
    </source>
</evidence>
<dbReference type="AlphaFoldDB" id="A0A0A8YDT2"/>